<evidence type="ECO:0000256" key="7">
    <source>
        <dbReference type="ARBA" id="ARBA00022723"/>
    </source>
</evidence>
<keyword evidence="10" id="KW-0943">RNA-mediated gene silencing</keyword>
<keyword evidence="7" id="KW-0479">Metal-binding</keyword>
<dbReference type="Proteomes" id="UP001445335">
    <property type="component" value="Unassembled WGS sequence"/>
</dbReference>
<evidence type="ECO:0000256" key="5">
    <source>
        <dbReference type="ARBA" id="ARBA00022679"/>
    </source>
</evidence>
<dbReference type="GO" id="GO:0001510">
    <property type="term" value="P:RNA methylation"/>
    <property type="evidence" value="ECO:0007669"/>
    <property type="project" value="InterPro"/>
</dbReference>
<reference evidence="13 14" key="1">
    <citation type="journal article" date="2024" name="Nat. Commun.">
        <title>Phylogenomics reveals the evolutionary origins of lichenization in chlorophyte algae.</title>
        <authorList>
            <person name="Puginier C."/>
            <person name="Libourel C."/>
            <person name="Otte J."/>
            <person name="Skaloud P."/>
            <person name="Haon M."/>
            <person name="Grisel S."/>
            <person name="Petersen M."/>
            <person name="Berrin J.G."/>
            <person name="Delaux P.M."/>
            <person name="Dal Grande F."/>
            <person name="Keller J."/>
        </authorList>
    </citation>
    <scope>NUCLEOTIDE SEQUENCE [LARGE SCALE GENOMIC DNA]</scope>
    <source>
        <strain evidence="13 14">SAG 245.80</strain>
    </source>
</reference>
<organism evidence="13 14">
    <name type="scientific">Elliptochloris bilobata</name>
    <dbReference type="NCBI Taxonomy" id="381761"/>
    <lineage>
        <taxon>Eukaryota</taxon>
        <taxon>Viridiplantae</taxon>
        <taxon>Chlorophyta</taxon>
        <taxon>core chlorophytes</taxon>
        <taxon>Trebouxiophyceae</taxon>
        <taxon>Trebouxiophyceae incertae sedis</taxon>
        <taxon>Elliptochloris clade</taxon>
        <taxon>Elliptochloris</taxon>
    </lineage>
</organism>
<dbReference type="InterPro" id="IPR029063">
    <property type="entry name" value="SAM-dependent_MTases_sf"/>
</dbReference>
<dbReference type="InterPro" id="IPR026610">
    <property type="entry name" value="Hen1"/>
</dbReference>
<keyword evidence="4" id="KW-0489">Methyltransferase</keyword>
<dbReference type="Gene3D" id="3.40.50.150">
    <property type="entry name" value="Vaccinia Virus protein VP39"/>
    <property type="match status" value="1"/>
</dbReference>
<dbReference type="PANTHER" id="PTHR21404">
    <property type="entry name" value="HEN1"/>
    <property type="match status" value="1"/>
</dbReference>
<evidence type="ECO:0000256" key="1">
    <source>
        <dbReference type="ARBA" id="ARBA00001946"/>
    </source>
</evidence>
<evidence type="ECO:0000256" key="8">
    <source>
        <dbReference type="ARBA" id="ARBA00022842"/>
    </source>
</evidence>
<dbReference type="EMBL" id="JALJOU010000048">
    <property type="protein sequence ID" value="KAK9831007.1"/>
    <property type="molecule type" value="Genomic_DNA"/>
</dbReference>
<evidence type="ECO:0000256" key="10">
    <source>
        <dbReference type="ARBA" id="ARBA00023158"/>
    </source>
</evidence>
<comment type="caution">
    <text evidence="13">The sequence shown here is derived from an EMBL/GenBank/DDBJ whole genome shotgun (WGS) entry which is preliminary data.</text>
</comment>
<gene>
    <name evidence="13" type="ORF">WJX81_008062</name>
</gene>
<evidence type="ECO:0000256" key="12">
    <source>
        <dbReference type="ARBA" id="ARBA00048418"/>
    </source>
</evidence>
<keyword evidence="9" id="KW-0694">RNA-binding</keyword>
<dbReference type="GO" id="GO:0090486">
    <property type="term" value="F:small RNA 2'-O-methyltransferase activity"/>
    <property type="evidence" value="ECO:0007669"/>
    <property type="project" value="UniProtKB-EC"/>
</dbReference>
<protein>
    <recommendedName>
        <fullName evidence="3">Small RNA 2'-O-methyltransferase</fullName>
        <ecNumber evidence="11">2.1.1.386</ecNumber>
    </recommendedName>
</protein>
<dbReference type="GO" id="GO:0046872">
    <property type="term" value="F:metal ion binding"/>
    <property type="evidence" value="ECO:0007669"/>
    <property type="project" value="UniProtKB-KW"/>
</dbReference>
<dbReference type="SUPFAM" id="SSF53335">
    <property type="entry name" value="S-adenosyl-L-methionine-dependent methyltransferases"/>
    <property type="match status" value="1"/>
</dbReference>
<name>A0AAW1RAX7_9CHLO</name>
<dbReference type="GO" id="GO:0005737">
    <property type="term" value="C:cytoplasm"/>
    <property type="evidence" value="ECO:0007669"/>
    <property type="project" value="TreeGrafter"/>
</dbReference>
<keyword evidence="14" id="KW-1185">Reference proteome</keyword>
<evidence type="ECO:0000256" key="9">
    <source>
        <dbReference type="ARBA" id="ARBA00022884"/>
    </source>
</evidence>
<dbReference type="EC" id="2.1.1.386" evidence="11"/>
<dbReference type="AlphaFoldDB" id="A0AAW1RAX7"/>
<dbReference type="PANTHER" id="PTHR21404:SF3">
    <property type="entry name" value="SMALL RNA 2'-O-METHYLTRANSFERASE"/>
    <property type="match status" value="1"/>
</dbReference>
<evidence type="ECO:0000256" key="3">
    <source>
        <dbReference type="ARBA" id="ARBA00021330"/>
    </source>
</evidence>
<keyword evidence="8" id="KW-0460">Magnesium</keyword>
<accession>A0AAW1RAX7</accession>
<dbReference type="GO" id="GO:0030422">
    <property type="term" value="P:siRNA processing"/>
    <property type="evidence" value="ECO:0007669"/>
    <property type="project" value="TreeGrafter"/>
</dbReference>
<evidence type="ECO:0000313" key="14">
    <source>
        <dbReference type="Proteomes" id="UP001445335"/>
    </source>
</evidence>
<comment type="cofactor">
    <cofactor evidence="1">
        <name>Mg(2+)</name>
        <dbReference type="ChEBI" id="CHEBI:18420"/>
    </cofactor>
</comment>
<dbReference type="Pfam" id="PF13489">
    <property type="entry name" value="Methyltransf_23"/>
    <property type="match status" value="1"/>
</dbReference>
<dbReference type="GO" id="GO:0005634">
    <property type="term" value="C:nucleus"/>
    <property type="evidence" value="ECO:0007669"/>
    <property type="project" value="TreeGrafter"/>
</dbReference>
<evidence type="ECO:0000256" key="6">
    <source>
        <dbReference type="ARBA" id="ARBA00022691"/>
    </source>
</evidence>
<comment type="similarity">
    <text evidence="2">Belongs to the methyltransferase superfamily. HEN1 family.</text>
</comment>
<keyword evidence="5" id="KW-0808">Transferase</keyword>
<evidence type="ECO:0000256" key="2">
    <source>
        <dbReference type="ARBA" id="ARBA00009026"/>
    </source>
</evidence>
<evidence type="ECO:0000256" key="4">
    <source>
        <dbReference type="ARBA" id="ARBA00022603"/>
    </source>
</evidence>
<proteinExistence type="inferred from homology"/>
<dbReference type="GO" id="GO:0003723">
    <property type="term" value="F:RNA binding"/>
    <property type="evidence" value="ECO:0007669"/>
    <property type="project" value="UniProtKB-KW"/>
</dbReference>
<keyword evidence="6" id="KW-0949">S-adenosyl-L-methionine</keyword>
<sequence length="659" mass="68071">MYSKLIVGWSAGANGEAAGADASNKGRKSRAAKVARAVEARAAAGAAAVEALAGAGPAVPADIISMGGIGGATSTAAAEDDPDEGVPLSLGPSQGFDTDDLVVAPLRDIRAPALYTALAAGSKTPSSNPNENPIEVPLNLRACWLAGRPARGDALLSAVRLRPNEWGTPAVKFGAFSLAEYAPWAAATLPGGAHGARIGMPLLACLPQAYTCAKAYFGRALPKATLGGYLTPGVLEPGAAADIAAAPLPARPGVEGGPEAGAGYVGCALIQLLGGGALEVDCTQALRTEEDAEEAAALKALHVLDERYRPLLLPPGMPEAAPLPPRPPPGVVMTHALAAAEDGCFEMGLWSPAPWARAELTVRLLRWRFPALSGGAERLFQPPIAAQRHAFVASALRRARARSFVDLGCGDGKLLEYLRSEAPELERLVGVDITPAQVRRASARFKQAATTAAAAAAAAAAADAAKPGAPSAQSAGGSGRPPVRVPVGECIQGDICSKAALLPVTWGALRGIDAAALVEVVEHLDPSPLRRLGPALLGGLQPGLLVVTTPNLEYNALLHAVGSVLLPNRLRNSDHRFECCLRDRDHRFEWTRPEFEDWALGLAAEHGYAVMFDGVGHAEGEAARLATPAFRGWPDLGCATQVRLVVSSSGDAFNPIKMK</sequence>
<comment type="catalytic activity">
    <reaction evidence="12">
        <text>small RNA 3'-end nucleotide + S-adenosyl-L-methionine = small RNA 3'-end 2'-O-methylnucleotide + S-adenosyl-L-homocysteine + H(+)</text>
        <dbReference type="Rhea" id="RHEA:37887"/>
        <dbReference type="Rhea" id="RHEA-COMP:10415"/>
        <dbReference type="Rhea" id="RHEA-COMP:10416"/>
        <dbReference type="ChEBI" id="CHEBI:15378"/>
        <dbReference type="ChEBI" id="CHEBI:57856"/>
        <dbReference type="ChEBI" id="CHEBI:59789"/>
        <dbReference type="ChEBI" id="CHEBI:74896"/>
        <dbReference type="ChEBI" id="CHEBI:74898"/>
        <dbReference type="EC" id="2.1.1.386"/>
    </reaction>
</comment>
<evidence type="ECO:0000256" key="11">
    <source>
        <dbReference type="ARBA" id="ARBA00035025"/>
    </source>
</evidence>
<evidence type="ECO:0000313" key="13">
    <source>
        <dbReference type="EMBL" id="KAK9831007.1"/>
    </source>
</evidence>